<evidence type="ECO:0000256" key="6">
    <source>
        <dbReference type="ARBA" id="ARBA00022490"/>
    </source>
</evidence>
<dbReference type="InterPro" id="IPR004531">
    <property type="entry name" value="Phe-tRNA-synth_IIc_bsu_arc_euk"/>
</dbReference>
<keyword evidence="12" id="KW-0648">Protein biosynthesis</keyword>
<comment type="similarity">
    <text evidence="3">Belongs to the phenylalanyl-tRNA synthetase beta subunit family. Type 2 subfamily.</text>
</comment>
<dbReference type="InterPro" id="IPR009061">
    <property type="entry name" value="DNA-bd_dom_put_sf"/>
</dbReference>
<evidence type="ECO:0000256" key="1">
    <source>
        <dbReference type="ARBA" id="ARBA00001946"/>
    </source>
</evidence>
<comment type="subcellular location">
    <subcellularLocation>
        <location evidence="2">Cytoplasm</location>
    </subcellularLocation>
</comment>
<keyword evidence="7" id="KW-0436">Ligase</keyword>
<dbReference type="OrthoDB" id="1698572at2759"/>
<keyword evidence="18" id="KW-1185">Reference proteome</keyword>
<evidence type="ECO:0000256" key="2">
    <source>
        <dbReference type="ARBA" id="ARBA00004496"/>
    </source>
</evidence>
<dbReference type="InterPro" id="IPR041616">
    <property type="entry name" value="PheRS_beta_core"/>
</dbReference>
<evidence type="ECO:0000256" key="4">
    <source>
        <dbReference type="ARBA" id="ARBA00011209"/>
    </source>
</evidence>
<dbReference type="Pfam" id="PF18262">
    <property type="entry name" value="PhetRS_B1"/>
    <property type="match status" value="1"/>
</dbReference>
<evidence type="ECO:0000313" key="18">
    <source>
        <dbReference type="Proteomes" id="UP000232323"/>
    </source>
</evidence>
<keyword evidence="10" id="KW-0067">ATP-binding</keyword>
<dbReference type="InterPro" id="IPR005147">
    <property type="entry name" value="tRNA_synthase_B5-dom"/>
</dbReference>
<comment type="subunit">
    <text evidence="4">Tetramer of two alpha and two beta subunits.</text>
</comment>
<organism evidence="17 18">
    <name type="scientific">Chlamydomonas eustigma</name>
    <dbReference type="NCBI Taxonomy" id="1157962"/>
    <lineage>
        <taxon>Eukaryota</taxon>
        <taxon>Viridiplantae</taxon>
        <taxon>Chlorophyta</taxon>
        <taxon>core chlorophytes</taxon>
        <taxon>Chlorophyceae</taxon>
        <taxon>CS clade</taxon>
        <taxon>Chlamydomonadales</taxon>
        <taxon>Chlamydomonadaceae</taxon>
        <taxon>Chlamydomonas</taxon>
    </lineage>
</organism>
<dbReference type="GO" id="GO:0000287">
    <property type="term" value="F:magnesium ion binding"/>
    <property type="evidence" value="ECO:0007669"/>
    <property type="project" value="InterPro"/>
</dbReference>
<evidence type="ECO:0000256" key="10">
    <source>
        <dbReference type="ARBA" id="ARBA00022840"/>
    </source>
</evidence>
<dbReference type="SUPFAM" id="SSF46955">
    <property type="entry name" value="Putative DNA-binding domain"/>
    <property type="match status" value="2"/>
</dbReference>
<comment type="caution">
    <text evidence="17">The sequence shown here is derived from an EMBL/GenBank/DDBJ whole genome shotgun (WGS) entry which is preliminary data.</text>
</comment>
<dbReference type="InterPro" id="IPR045864">
    <property type="entry name" value="aa-tRNA-synth_II/BPL/LPL"/>
</dbReference>
<evidence type="ECO:0000259" key="16">
    <source>
        <dbReference type="PROSITE" id="PS51483"/>
    </source>
</evidence>
<dbReference type="InterPro" id="IPR040659">
    <property type="entry name" value="PhetRS_B1"/>
</dbReference>
<evidence type="ECO:0000256" key="11">
    <source>
        <dbReference type="ARBA" id="ARBA00022842"/>
    </source>
</evidence>
<dbReference type="Gene3D" id="3.30.930.10">
    <property type="entry name" value="Bira Bifunctional Protein, Domain 2"/>
    <property type="match status" value="1"/>
</dbReference>
<evidence type="ECO:0000256" key="8">
    <source>
        <dbReference type="ARBA" id="ARBA00022723"/>
    </source>
</evidence>
<keyword evidence="11" id="KW-0460">Magnesium</keyword>
<keyword evidence="13" id="KW-0030">Aminoacyl-tRNA synthetase</keyword>
<dbReference type="GO" id="GO:0003723">
    <property type="term" value="F:RNA binding"/>
    <property type="evidence" value="ECO:0007669"/>
    <property type="project" value="InterPro"/>
</dbReference>
<dbReference type="InterPro" id="IPR045060">
    <property type="entry name" value="Phe-tRNA-ligase_IIc_bsu"/>
</dbReference>
<dbReference type="FunFam" id="3.30.930.10:FF:000059">
    <property type="entry name" value="phenylalanine--tRNA ligase beta subunit"/>
    <property type="match status" value="1"/>
</dbReference>
<dbReference type="SMART" id="SM00873">
    <property type="entry name" value="B3_4"/>
    <property type="match status" value="1"/>
</dbReference>
<dbReference type="GO" id="GO:0006432">
    <property type="term" value="P:phenylalanyl-tRNA aminoacylation"/>
    <property type="evidence" value="ECO:0007669"/>
    <property type="project" value="InterPro"/>
</dbReference>
<dbReference type="PROSITE" id="PS51483">
    <property type="entry name" value="B5"/>
    <property type="match status" value="1"/>
</dbReference>
<dbReference type="NCBIfam" id="TIGR00471">
    <property type="entry name" value="pheT_arch"/>
    <property type="match status" value="1"/>
</dbReference>
<dbReference type="Pfam" id="PF03483">
    <property type="entry name" value="B3_4"/>
    <property type="match status" value="1"/>
</dbReference>
<dbReference type="PANTHER" id="PTHR10947:SF0">
    <property type="entry name" value="PHENYLALANINE--TRNA LIGASE BETA SUBUNIT"/>
    <property type="match status" value="1"/>
</dbReference>
<evidence type="ECO:0000256" key="13">
    <source>
        <dbReference type="ARBA" id="ARBA00023146"/>
    </source>
</evidence>
<dbReference type="GO" id="GO:0009328">
    <property type="term" value="C:phenylalanine-tRNA ligase complex"/>
    <property type="evidence" value="ECO:0007669"/>
    <property type="project" value="TreeGrafter"/>
</dbReference>
<dbReference type="Gene3D" id="3.30.56.10">
    <property type="match status" value="2"/>
</dbReference>
<dbReference type="SMART" id="SM00874">
    <property type="entry name" value="B5"/>
    <property type="match status" value="1"/>
</dbReference>
<dbReference type="PANTHER" id="PTHR10947">
    <property type="entry name" value="PHENYLALANYL-TRNA SYNTHETASE BETA CHAIN AND LEUCINE-RICH REPEAT-CONTAINING PROTEIN 47"/>
    <property type="match status" value="1"/>
</dbReference>
<dbReference type="AlphaFoldDB" id="A0A250WVX3"/>
<feature type="domain" description="B5" evidence="16">
    <location>
        <begin position="303"/>
        <end position="382"/>
    </location>
</feature>
<dbReference type="EMBL" id="BEGY01000008">
    <property type="protein sequence ID" value="GAX74680.1"/>
    <property type="molecule type" value="Genomic_DNA"/>
</dbReference>
<evidence type="ECO:0000256" key="3">
    <source>
        <dbReference type="ARBA" id="ARBA00007438"/>
    </source>
</evidence>
<evidence type="ECO:0000313" key="17">
    <source>
        <dbReference type="EMBL" id="GAX74680.1"/>
    </source>
</evidence>
<reference evidence="17 18" key="1">
    <citation type="submission" date="2017-08" db="EMBL/GenBank/DDBJ databases">
        <title>Acidophilic green algal genome provides insights into adaptation to an acidic environment.</title>
        <authorList>
            <person name="Hirooka S."/>
            <person name="Hirose Y."/>
            <person name="Kanesaki Y."/>
            <person name="Higuchi S."/>
            <person name="Fujiwara T."/>
            <person name="Onuma R."/>
            <person name="Era A."/>
            <person name="Ohbayashi R."/>
            <person name="Uzuka A."/>
            <person name="Nozaki H."/>
            <person name="Yoshikawa H."/>
            <person name="Miyagishima S.Y."/>
        </authorList>
    </citation>
    <scope>NUCLEOTIDE SEQUENCE [LARGE SCALE GENOMIC DNA]</scope>
    <source>
        <strain evidence="17 18">NIES-2499</strain>
    </source>
</reference>
<dbReference type="FunFam" id="3.50.40.10:FF:000002">
    <property type="entry name" value="phenylalanine--tRNA ligase beta subunit"/>
    <property type="match status" value="1"/>
</dbReference>
<dbReference type="Proteomes" id="UP000232323">
    <property type="component" value="Unassembled WGS sequence"/>
</dbReference>
<evidence type="ECO:0000256" key="9">
    <source>
        <dbReference type="ARBA" id="ARBA00022741"/>
    </source>
</evidence>
<dbReference type="Gene3D" id="3.50.40.10">
    <property type="entry name" value="Phenylalanyl-trna Synthetase, Chain B, domain 3"/>
    <property type="match status" value="1"/>
</dbReference>
<proteinExistence type="inferred from homology"/>
<evidence type="ECO:0000256" key="15">
    <source>
        <dbReference type="ARBA" id="ARBA00049255"/>
    </source>
</evidence>
<evidence type="ECO:0000256" key="12">
    <source>
        <dbReference type="ARBA" id="ARBA00022917"/>
    </source>
</evidence>
<accession>A0A250WVX3</accession>
<dbReference type="InterPro" id="IPR005146">
    <property type="entry name" value="B3/B4_tRNA-bd"/>
</dbReference>
<dbReference type="Pfam" id="PF03484">
    <property type="entry name" value="B5"/>
    <property type="match status" value="1"/>
</dbReference>
<dbReference type="CDD" id="cd00769">
    <property type="entry name" value="PheRS_beta_core"/>
    <property type="match status" value="1"/>
</dbReference>
<name>A0A250WVX3_9CHLO</name>
<evidence type="ECO:0000256" key="7">
    <source>
        <dbReference type="ARBA" id="ARBA00022598"/>
    </source>
</evidence>
<dbReference type="GO" id="GO:0005524">
    <property type="term" value="F:ATP binding"/>
    <property type="evidence" value="ECO:0007669"/>
    <property type="project" value="UniProtKB-KW"/>
</dbReference>
<keyword evidence="9" id="KW-0547">Nucleotide-binding</keyword>
<sequence>MPTVGVKRDKLFERLGRTYTDSEFEDLCFEYGVELDDVTTEKEIIKKERNTVLEEANEEVLYKIDIPANRYDMLCVEGIARAFNIFCGNIAAPKYKLADMTGKKPLQLVVKPETALVRPFIVCAVLRGVKLDSASYNSFIDLQDKLHQNLCRNRTLVAIGTHDLSTIQAPFTYEALPPEDIKFVPLKQEKEFRADELMQYYLDHDQKLKKFVPIIKDSMVYPVVYDSKRTVLSLPPIINGARSAISLDTSDVFIECTATDLTKAKIVLNTVCCMFAEYCKTPFEVEPVEVMDALGKSQTYPDLTYRQLDVPLDFINKSLGLSLETEAAQKLLAKMQIESRASSAAQEGTLSLLVPPTRSDVLHACDIMEDVAIAYGYNNLKINVPATVTQGKELALNQLTEMLRQECAMAGYTEILTWALCSKAENFEFLRSQDDGNSAVEIGNPATFEFEVCRTTLLASALKTLGANKDAPLPVKLFEVSDVVMLSSSHDVGARNERRLVAVFSNKESGFEVVHGMLNRIMEILGVPYKGSDPVMESRAGGSYHWEQSSEAAFFPGRQAKVVAFGKVVGHFGVVHPEVLEKFEIPYPVSALEINVEPFCYDQKYKPLLVTL</sequence>
<protein>
    <recommendedName>
        <fullName evidence="5">phenylalanine--tRNA ligase</fullName>
        <ecNumber evidence="5">6.1.1.20</ecNumber>
    </recommendedName>
    <alternativeName>
        <fullName evidence="14">Phenylalanyl-tRNA synthetase beta subunit</fullName>
    </alternativeName>
</protein>
<gene>
    <name evidence="17" type="ORF">CEUSTIGMA_g2128.t1</name>
</gene>
<keyword evidence="6" id="KW-0963">Cytoplasm</keyword>
<dbReference type="EC" id="6.1.1.20" evidence="5"/>
<dbReference type="GO" id="GO:0004826">
    <property type="term" value="F:phenylalanine-tRNA ligase activity"/>
    <property type="evidence" value="ECO:0007669"/>
    <property type="project" value="UniProtKB-EC"/>
</dbReference>
<dbReference type="InterPro" id="IPR020825">
    <property type="entry name" value="Phe-tRNA_synthase-like_B3/B4"/>
</dbReference>
<dbReference type="STRING" id="1157962.A0A250WVX3"/>
<evidence type="ECO:0000256" key="5">
    <source>
        <dbReference type="ARBA" id="ARBA00012814"/>
    </source>
</evidence>
<evidence type="ECO:0000256" key="14">
    <source>
        <dbReference type="ARBA" id="ARBA00033189"/>
    </source>
</evidence>
<dbReference type="FunFam" id="3.30.56.10:FF:000005">
    <property type="entry name" value="Phenylalanine--tRNA ligase beta subunit"/>
    <property type="match status" value="1"/>
</dbReference>
<comment type="cofactor">
    <cofactor evidence="1">
        <name>Mg(2+)</name>
        <dbReference type="ChEBI" id="CHEBI:18420"/>
    </cofactor>
</comment>
<dbReference type="Pfam" id="PF17759">
    <property type="entry name" value="tRNA_synthFbeta"/>
    <property type="match status" value="1"/>
</dbReference>
<comment type="catalytic activity">
    <reaction evidence="15">
        <text>tRNA(Phe) + L-phenylalanine + ATP = L-phenylalanyl-tRNA(Phe) + AMP + diphosphate + H(+)</text>
        <dbReference type="Rhea" id="RHEA:19413"/>
        <dbReference type="Rhea" id="RHEA-COMP:9668"/>
        <dbReference type="Rhea" id="RHEA-COMP:9699"/>
        <dbReference type="ChEBI" id="CHEBI:15378"/>
        <dbReference type="ChEBI" id="CHEBI:30616"/>
        <dbReference type="ChEBI" id="CHEBI:33019"/>
        <dbReference type="ChEBI" id="CHEBI:58095"/>
        <dbReference type="ChEBI" id="CHEBI:78442"/>
        <dbReference type="ChEBI" id="CHEBI:78531"/>
        <dbReference type="ChEBI" id="CHEBI:456215"/>
        <dbReference type="EC" id="6.1.1.20"/>
    </reaction>
</comment>
<dbReference type="SUPFAM" id="SSF55681">
    <property type="entry name" value="Class II aaRS and biotin synthetases"/>
    <property type="match status" value="1"/>
</dbReference>
<keyword evidence="8" id="KW-0479">Metal-binding</keyword>